<dbReference type="GO" id="GO:0005737">
    <property type="term" value="C:cytoplasm"/>
    <property type="evidence" value="ECO:0007669"/>
    <property type="project" value="UniProtKB-SubCell"/>
</dbReference>
<feature type="compositionally biased region" description="Basic residues" evidence="9">
    <location>
        <begin position="767"/>
        <end position="776"/>
    </location>
</feature>
<evidence type="ECO:0000256" key="8">
    <source>
        <dbReference type="HAMAP-Rule" id="MF_00970"/>
    </source>
</evidence>
<dbReference type="Pfam" id="PF20833">
    <property type="entry name" value="RNase_E_G_Thio"/>
    <property type="match status" value="1"/>
</dbReference>
<feature type="compositionally biased region" description="Acidic residues" evidence="9">
    <location>
        <begin position="186"/>
        <end position="196"/>
    </location>
</feature>
<dbReference type="InterPro" id="IPR004659">
    <property type="entry name" value="RNase_E/G"/>
</dbReference>
<dbReference type="PANTHER" id="PTHR30001:SF1">
    <property type="entry name" value="RIBONUCLEASE E_G-LIKE PROTEIN, CHLOROPLASTIC"/>
    <property type="match status" value="1"/>
</dbReference>
<evidence type="ECO:0000259" key="10">
    <source>
        <dbReference type="Pfam" id="PF10150"/>
    </source>
</evidence>
<dbReference type="EC" id="3.1.26.12" evidence="8"/>
<feature type="region of interest" description="Disordered" evidence="9">
    <location>
        <begin position="649"/>
        <end position="831"/>
    </location>
</feature>
<feature type="domain" description="RNase E/G thioredoxin-like" evidence="11">
    <location>
        <begin position="528"/>
        <end position="612"/>
    </location>
</feature>
<dbReference type="EMBL" id="WHUT02000002">
    <property type="protein sequence ID" value="NUB43551.1"/>
    <property type="molecule type" value="Genomic_DNA"/>
</dbReference>
<evidence type="ECO:0000256" key="9">
    <source>
        <dbReference type="SAM" id="MobiDB-lite"/>
    </source>
</evidence>
<accession>A0A8X8KN98</accession>
<feature type="compositionally biased region" description="Low complexity" evidence="9">
    <location>
        <begin position="693"/>
        <end position="704"/>
    </location>
</feature>
<dbReference type="GO" id="GO:0000287">
    <property type="term" value="F:magnesium ion binding"/>
    <property type="evidence" value="ECO:0007669"/>
    <property type="project" value="UniProtKB-UniRule"/>
</dbReference>
<evidence type="ECO:0000256" key="4">
    <source>
        <dbReference type="ARBA" id="ARBA00022759"/>
    </source>
</evidence>
<keyword evidence="1 8" id="KW-0963">Cytoplasm</keyword>
<comment type="cofactor">
    <cofactor evidence="8">
        <name>Zn(2+)</name>
        <dbReference type="ChEBI" id="CHEBI:29105"/>
    </cofactor>
    <text evidence="8">Binds 2 Zn(2+) ions per homotetramer.</text>
</comment>
<name>A0A8X8KN98_9RHOB</name>
<dbReference type="GO" id="GO:0019843">
    <property type="term" value="F:rRNA binding"/>
    <property type="evidence" value="ECO:0007669"/>
    <property type="project" value="UniProtKB-KW"/>
</dbReference>
<sequence>MVKKMLIDATHTEETRVVVVDGNKVEEFDFETVNKRQLAGNIYLAKVTRVEPSLQAAFVDYGGNRHGFLAFAEIHPDYYQIPVADRKALLEEERALNRAEDEDDNRPRRKPRPEPRNDARAEAVTSGDAVQTGAVAGMDVVDLGEETGADALFAAALDAPQAEAEPASDQDEPEKPYRAMDHASETDDEIESIAEEDVAEEIRAPRKPRARRYKIQEVVKVRQIMLVQVVKEERGNKGAALTTYLSLAGRYCVLMPNTSRGGGISRKITQAADRKKLKEIASEIEIPEGAGLIIRTAGAKRTKPEIRRDYEYLMRLWEQVRELALKSFAPAPIYEEGDLIKRSIRDLYNREIEEVLVEGEAGYRTAKDFMRMIMPVHAKQVIRYDEPMPLFARYQVESYLGGMFNPTVQLKSGGYIVIGITEALVAIDVNSGRSTREGSIEDTALKTNLEAAEEVARQLRLRDLAGLIVIDFIDMEERKNNAAVEKRLKDKLKTDRARIQVGRISGFGLMEMSRQRLRPGMLESTTQPCAHCHGTGLIRSDDSLALTILRALEEEGTRKRSKEVLLRAPVAVVNFLMNQKREHIALIEQRYGMSVRIEADPSLVSPDYSIEKFKTAIRNVPEAQLSVISGNASMMGAAVDEDEDDFVEEDIDEVEEAEDVAEAEEAAPVATPAAAEGNGQKKKRRRRRRRKPGAAPGDLAGADGTTEDGAEDGSDDDGADEENGTEENGTEVNAAEAFGADPAPVAEAAAETVAPAPAEAEAAPAAKPKRTRAPRKPKAEAAAAPEPAAVAEEPAAKPKPRSRSRKPKTVVAEAGADAAETTVSASADPQTAAPAIVPAAVEAATPAPVDAAMPAAAEAAMPEPASQPQAAAPAFGEAVDAPQATVDTLPEPETPTPAAEPELAETSEEPKPKRKGWWSLGR</sequence>
<feature type="compositionally biased region" description="Low complexity" evidence="9">
    <location>
        <begin position="666"/>
        <end position="676"/>
    </location>
</feature>
<evidence type="ECO:0000313" key="12">
    <source>
        <dbReference type="EMBL" id="NUB43551.1"/>
    </source>
</evidence>
<comment type="catalytic activity">
    <reaction evidence="8">
        <text>Endonucleolytic cleavage of single-stranded RNA in A- and U-rich regions.</text>
        <dbReference type="EC" id="3.1.26.12"/>
    </reaction>
</comment>
<dbReference type="Pfam" id="PF10150">
    <property type="entry name" value="RNase_E_G"/>
    <property type="match status" value="1"/>
</dbReference>
<keyword evidence="8" id="KW-0862">Zinc</keyword>
<evidence type="ECO:0000313" key="13">
    <source>
        <dbReference type="Proteomes" id="UP000484076"/>
    </source>
</evidence>
<dbReference type="CDD" id="cd04453">
    <property type="entry name" value="S1_RNase_E"/>
    <property type="match status" value="1"/>
</dbReference>
<evidence type="ECO:0000256" key="7">
    <source>
        <dbReference type="ARBA" id="ARBA00022884"/>
    </source>
</evidence>
<comment type="similarity">
    <text evidence="8">Belongs to the RNase E/G family. RNase E subfamily.</text>
</comment>
<keyword evidence="8" id="KW-1003">Cell membrane</keyword>
<dbReference type="GO" id="GO:0009898">
    <property type="term" value="C:cytoplasmic side of plasma membrane"/>
    <property type="evidence" value="ECO:0007669"/>
    <property type="project" value="UniProtKB-UniRule"/>
</dbReference>
<feature type="region of interest" description="Required for zinc-mediated homotetramerization and catalytic activity" evidence="8">
    <location>
        <begin position="529"/>
        <end position="532"/>
    </location>
</feature>
<feature type="compositionally biased region" description="Basic and acidic residues" evidence="9">
    <location>
        <begin position="173"/>
        <end position="185"/>
    </location>
</feature>
<feature type="compositionally biased region" description="Acidic residues" evidence="9">
    <location>
        <begin position="705"/>
        <end position="729"/>
    </location>
</feature>
<dbReference type="AlphaFoldDB" id="A0A8X8KN98"/>
<dbReference type="GO" id="GO:0008995">
    <property type="term" value="F:ribonuclease E activity"/>
    <property type="evidence" value="ECO:0007669"/>
    <property type="project" value="UniProtKB-EC"/>
</dbReference>
<feature type="compositionally biased region" description="Low complexity" evidence="9">
    <location>
        <begin position="855"/>
        <end position="874"/>
    </location>
</feature>
<reference evidence="12" key="1">
    <citation type="submission" date="2020-05" db="EMBL/GenBank/DDBJ databases">
        <title>Fertoebacter nigrum gen. nov., sp. nov., a new member of the family Rhodobacteraceae.</title>
        <authorList>
            <person name="Szuroczki S."/>
            <person name="Abbaszade G."/>
            <person name="Buni D."/>
            <person name="Schumann P."/>
            <person name="Toth E."/>
        </authorList>
    </citation>
    <scope>NUCLEOTIDE SEQUENCE</scope>
    <source>
        <strain evidence="12">RG-N-1a</strain>
    </source>
</reference>
<evidence type="ECO:0000256" key="1">
    <source>
        <dbReference type="ARBA" id="ARBA00022490"/>
    </source>
</evidence>
<comment type="subunit">
    <text evidence="8">Homotetramer formed by a dimer of dimers.</text>
</comment>
<dbReference type="Gene3D" id="2.40.50.140">
    <property type="entry name" value="Nucleic acid-binding proteins"/>
    <property type="match status" value="2"/>
</dbReference>
<keyword evidence="2 8" id="KW-0540">Nuclease</keyword>
<keyword evidence="13" id="KW-1185">Reference proteome</keyword>
<evidence type="ECO:0000256" key="2">
    <source>
        <dbReference type="ARBA" id="ARBA00022722"/>
    </source>
</evidence>
<keyword evidence="5 8" id="KW-0378">Hydrolase</keyword>
<keyword evidence="8" id="KW-0698">rRNA processing</keyword>
<keyword evidence="3 8" id="KW-0479">Metal-binding</keyword>
<evidence type="ECO:0000256" key="3">
    <source>
        <dbReference type="ARBA" id="ARBA00022723"/>
    </source>
</evidence>
<feature type="compositionally biased region" description="Low complexity" evidence="9">
    <location>
        <begin position="742"/>
        <end position="766"/>
    </location>
</feature>
<dbReference type="PANTHER" id="PTHR30001">
    <property type="entry name" value="RIBONUCLEASE"/>
    <property type="match status" value="1"/>
</dbReference>
<feature type="domain" description="RNA-binding protein AU-1/Ribonuclease E/G" evidence="10">
    <location>
        <begin position="246"/>
        <end position="516"/>
    </location>
</feature>
<comment type="caution">
    <text evidence="12">The sequence shown here is derived from an EMBL/GenBank/DDBJ whole genome shotgun (WGS) entry which is preliminary data.</text>
</comment>
<dbReference type="RefSeq" id="WP_152824379.1">
    <property type="nucleotide sequence ID" value="NZ_WHUT02000002.1"/>
</dbReference>
<feature type="region of interest" description="Disordered" evidence="9">
    <location>
        <begin position="855"/>
        <end position="922"/>
    </location>
</feature>
<dbReference type="GO" id="GO:0006402">
    <property type="term" value="P:mRNA catabolic process"/>
    <property type="evidence" value="ECO:0007669"/>
    <property type="project" value="UniProtKB-UniRule"/>
</dbReference>
<dbReference type="SUPFAM" id="SSF50249">
    <property type="entry name" value="Nucleic acid-binding proteins"/>
    <property type="match status" value="1"/>
</dbReference>
<keyword evidence="7 8" id="KW-0694">RNA-binding</keyword>
<feature type="binding site" evidence="8">
    <location>
        <position position="471"/>
    </location>
    <ligand>
        <name>Mg(2+)</name>
        <dbReference type="ChEBI" id="CHEBI:18420"/>
        <note>catalytic</note>
    </ligand>
</feature>
<dbReference type="InterPro" id="IPR012340">
    <property type="entry name" value="NA-bd_OB-fold"/>
</dbReference>
<feature type="compositionally biased region" description="Acidic residues" evidence="9">
    <location>
        <begin position="649"/>
        <end position="665"/>
    </location>
</feature>
<feature type="compositionally biased region" description="Low complexity" evidence="9">
    <location>
        <begin position="888"/>
        <end position="901"/>
    </location>
</feature>
<dbReference type="HAMAP" id="MF_00970">
    <property type="entry name" value="RNase_E"/>
    <property type="match status" value="1"/>
</dbReference>
<dbReference type="Gene3D" id="3.40.1260.20">
    <property type="entry name" value="Ribonuclease E, catalytic domain"/>
    <property type="match status" value="1"/>
</dbReference>
<dbReference type="GO" id="GO:0006364">
    <property type="term" value="P:rRNA processing"/>
    <property type="evidence" value="ECO:0007669"/>
    <property type="project" value="UniProtKB-UniRule"/>
</dbReference>
<evidence type="ECO:0000256" key="5">
    <source>
        <dbReference type="ARBA" id="ARBA00022801"/>
    </source>
</evidence>
<protein>
    <recommendedName>
        <fullName evidence="8">Ribonuclease E</fullName>
        <shortName evidence="8">RNase E</shortName>
        <ecNumber evidence="8">3.1.26.12</ecNumber>
    </recommendedName>
</protein>
<dbReference type="InterPro" id="IPR019307">
    <property type="entry name" value="RNA-bd_AU-1/RNase_E/G"/>
</dbReference>
<feature type="compositionally biased region" description="Basic and acidic residues" evidence="9">
    <location>
        <begin position="112"/>
        <end position="121"/>
    </location>
</feature>
<dbReference type="InterPro" id="IPR028878">
    <property type="entry name" value="RNase_E"/>
</dbReference>
<dbReference type="GO" id="GO:0008270">
    <property type="term" value="F:zinc ion binding"/>
    <property type="evidence" value="ECO:0007669"/>
    <property type="project" value="UniProtKB-UniRule"/>
</dbReference>
<feature type="binding site" evidence="8">
    <location>
        <position position="428"/>
    </location>
    <ligand>
        <name>Mg(2+)</name>
        <dbReference type="ChEBI" id="CHEBI:18420"/>
        <note>catalytic</note>
    </ligand>
</feature>
<dbReference type="InterPro" id="IPR048583">
    <property type="entry name" value="RNase_E_G_thioredoxin-like"/>
</dbReference>
<proteinExistence type="inferred from homology"/>
<dbReference type="GO" id="GO:0000049">
    <property type="term" value="F:tRNA binding"/>
    <property type="evidence" value="ECO:0007669"/>
    <property type="project" value="UniProtKB-KW"/>
</dbReference>
<dbReference type="GO" id="GO:0008033">
    <property type="term" value="P:tRNA processing"/>
    <property type="evidence" value="ECO:0007669"/>
    <property type="project" value="UniProtKB-UniRule"/>
</dbReference>
<feature type="compositionally biased region" description="Low complexity" evidence="9">
    <location>
        <begin position="780"/>
        <end position="793"/>
    </location>
</feature>
<keyword evidence="8" id="KW-0820">tRNA-binding</keyword>
<evidence type="ECO:0000259" key="11">
    <source>
        <dbReference type="Pfam" id="PF20833"/>
    </source>
</evidence>
<feature type="region of interest" description="Disordered" evidence="9">
    <location>
        <begin position="96"/>
        <end position="130"/>
    </location>
</feature>
<evidence type="ECO:0000256" key="6">
    <source>
        <dbReference type="ARBA" id="ARBA00022842"/>
    </source>
</evidence>
<feature type="region of interest" description="Disordered" evidence="9">
    <location>
        <begin position="159"/>
        <end position="196"/>
    </location>
</feature>
<comment type="function">
    <text evidence="8">Endoribonuclease that plays a central role in RNA processing and decay. Required for the maturation of 5S and 16S rRNAs and the majority of tRNAs. Also involved in the degradation of most mRNAs.</text>
</comment>
<keyword evidence="6 8" id="KW-0460">Magnesium</keyword>
<keyword evidence="8" id="KW-0997">Cell inner membrane</keyword>
<feature type="compositionally biased region" description="Basic residues" evidence="9">
    <location>
        <begin position="680"/>
        <end position="692"/>
    </location>
</feature>
<organism evidence="12 13">
    <name type="scientific">Fertoeibacter niger</name>
    <dbReference type="NCBI Taxonomy" id="2656921"/>
    <lineage>
        <taxon>Bacteria</taxon>
        <taxon>Pseudomonadati</taxon>
        <taxon>Pseudomonadota</taxon>
        <taxon>Alphaproteobacteria</taxon>
        <taxon>Rhodobacterales</taxon>
        <taxon>Paracoccaceae</taxon>
        <taxon>Fertoeibacter</taxon>
    </lineage>
</organism>
<feature type="binding site" evidence="8">
    <location>
        <position position="532"/>
    </location>
    <ligand>
        <name>Zn(2+)</name>
        <dbReference type="ChEBI" id="CHEBI:29105"/>
        <note>ligand shared between dimeric partners</note>
    </ligand>
</feature>
<feature type="compositionally biased region" description="Basic residues" evidence="9">
    <location>
        <begin position="798"/>
        <end position="808"/>
    </location>
</feature>
<keyword evidence="8" id="KW-0472">Membrane</keyword>
<comment type="subcellular location">
    <subcellularLocation>
        <location evidence="8">Cytoplasm</location>
    </subcellularLocation>
    <subcellularLocation>
        <location evidence="8">Cell inner membrane</location>
        <topology evidence="8">Peripheral membrane protein</topology>
        <orientation evidence="8">Cytoplasmic side</orientation>
    </subcellularLocation>
</comment>
<keyword evidence="8" id="KW-0819">tRNA processing</keyword>
<gene>
    <name evidence="8" type="primary">rne</name>
    <name evidence="12" type="ORF">GEU84_004070</name>
</gene>
<feature type="binding site" evidence="8">
    <location>
        <position position="529"/>
    </location>
    <ligand>
        <name>Zn(2+)</name>
        <dbReference type="ChEBI" id="CHEBI:29105"/>
        <note>ligand shared between dimeric partners</note>
    </ligand>
</feature>
<keyword evidence="4 8" id="KW-0255">Endonuclease</keyword>
<dbReference type="Proteomes" id="UP000484076">
    <property type="component" value="Unassembled WGS sequence"/>
</dbReference>
<comment type="cofactor">
    <cofactor evidence="8">
        <name>Mg(2+)</name>
        <dbReference type="ChEBI" id="CHEBI:18420"/>
    </cofactor>
    <text evidence="8">Binds 1 Mg(2+) ion per subunit.</text>
</comment>
<keyword evidence="8" id="KW-0699">rRNA-binding</keyword>
<dbReference type="NCBIfam" id="TIGR00757">
    <property type="entry name" value="RNaseEG"/>
    <property type="match status" value="1"/>
</dbReference>